<gene>
    <name evidence="6" type="ORF">CAEBREN_08209</name>
</gene>
<evidence type="ECO:0000256" key="2">
    <source>
        <dbReference type="PROSITE-ProRule" id="PRU00108"/>
    </source>
</evidence>
<feature type="compositionally biased region" description="Basic and acidic residues" evidence="4">
    <location>
        <begin position="111"/>
        <end position="127"/>
    </location>
</feature>
<feature type="compositionally biased region" description="Basic and acidic residues" evidence="4">
    <location>
        <begin position="393"/>
        <end position="405"/>
    </location>
</feature>
<feature type="domain" description="Homeobox" evidence="5">
    <location>
        <begin position="428"/>
        <end position="488"/>
    </location>
</feature>
<feature type="compositionally biased region" description="Basic residues" evidence="4">
    <location>
        <begin position="221"/>
        <end position="236"/>
    </location>
</feature>
<dbReference type="SMART" id="SM00389">
    <property type="entry name" value="HOX"/>
    <property type="match status" value="1"/>
</dbReference>
<feature type="compositionally biased region" description="Basic and acidic residues" evidence="4">
    <location>
        <begin position="343"/>
        <end position="356"/>
    </location>
</feature>
<dbReference type="AlphaFoldDB" id="G0MCW5"/>
<keyword evidence="7" id="KW-1185">Reference proteome</keyword>
<feature type="compositionally biased region" description="Acidic residues" evidence="4">
    <location>
        <begin position="163"/>
        <end position="172"/>
    </location>
</feature>
<accession>G0MCW5</accession>
<feature type="region of interest" description="Disordered" evidence="4">
    <location>
        <begin position="505"/>
        <end position="595"/>
    </location>
</feature>
<feature type="compositionally biased region" description="Basic residues" evidence="4">
    <location>
        <begin position="178"/>
        <end position="190"/>
    </location>
</feature>
<dbReference type="InParanoid" id="G0MCW5"/>
<comment type="subcellular location">
    <subcellularLocation>
        <location evidence="1 2 3">Nucleus</location>
    </subcellularLocation>
</comment>
<dbReference type="CDD" id="cd00086">
    <property type="entry name" value="homeodomain"/>
    <property type="match status" value="1"/>
</dbReference>
<keyword evidence="2 3" id="KW-0238">DNA-binding</keyword>
<dbReference type="EMBL" id="GL379790">
    <property type="protein sequence ID" value="EGT49566.1"/>
    <property type="molecule type" value="Genomic_DNA"/>
</dbReference>
<dbReference type="SUPFAM" id="SSF46689">
    <property type="entry name" value="Homeodomain-like"/>
    <property type="match status" value="1"/>
</dbReference>
<keyword evidence="2 3" id="KW-0371">Homeobox</keyword>
<dbReference type="OMA" id="WNARKER"/>
<evidence type="ECO:0000256" key="3">
    <source>
        <dbReference type="RuleBase" id="RU000682"/>
    </source>
</evidence>
<feature type="compositionally biased region" description="Basic and acidic residues" evidence="4">
    <location>
        <begin position="293"/>
        <end position="305"/>
    </location>
</feature>
<feature type="compositionally biased region" description="Acidic residues" evidence="4">
    <location>
        <begin position="201"/>
        <end position="215"/>
    </location>
</feature>
<feature type="DNA-binding region" description="Homeobox" evidence="2">
    <location>
        <begin position="430"/>
        <end position="489"/>
    </location>
</feature>
<feature type="compositionally biased region" description="Basic residues" evidence="4">
    <location>
        <begin position="72"/>
        <end position="82"/>
    </location>
</feature>
<evidence type="ECO:0000313" key="7">
    <source>
        <dbReference type="Proteomes" id="UP000008068"/>
    </source>
</evidence>
<dbReference type="PROSITE" id="PS50071">
    <property type="entry name" value="HOMEOBOX_2"/>
    <property type="match status" value="1"/>
</dbReference>
<feature type="compositionally biased region" description="Basic and acidic residues" evidence="4">
    <location>
        <begin position="258"/>
        <end position="275"/>
    </location>
</feature>
<dbReference type="GO" id="GO:0003677">
    <property type="term" value="F:DNA binding"/>
    <property type="evidence" value="ECO:0007669"/>
    <property type="project" value="UniProtKB-UniRule"/>
</dbReference>
<feature type="compositionally biased region" description="Acidic residues" evidence="4">
    <location>
        <begin position="419"/>
        <end position="429"/>
    </location>
</feature>
<feature type="compositionally biased region" description="Basic and acidic residues" evidence="4">
    <location>
        <begin position="505"/>
        <end position="523"/>
    </location>
</feature>
<dbReference type="Gene3D" id="1.10.10.60">
    <property type="entry name" value="Homeodomain-like"/>
    <property type="match status" value="1"/>
</dbReference>
<evidence type="ECO:0000256" key="4">
    <source>
        <dbReference type="SAM" id="MobiDB-lite"/>
    </source>
</evidence>
<protein>
    <recommendedName>
        <fullName evidence="5">Homeobox domain-containing protein</fullName>
    </recommendedName>
</protein>
<feature type="compositionally biased region" description="Acidic residues" evidence="4">
    <location>
        <begin position="524"/>
        <end position="552"/>
    </location>
</feature>
<evidence type="ECO:0000313" key="6">
    <source>
        <dbReference type="EMBL" id="EGT49566.1"/>
    </source>
</evidence>
<reference evidence="7" key="1">
    <citation type="submission" date="2011-07" db="EMBL/GenBank/DDBJ databases">
        <authorList>
            <consortium name="Caenorhabditis brenneri Sequencing and Analysis Consortium"/>
            <person name="Wilson R.K."/>
        </authorList>
    </citation>
    <scope>NUCLEOTIDE SEQUENCE [LARGE SCALE GENOMIC DNA]</scope>
    <source>
        <strain evidence="7">PB2801</strain>
    </source>
</reference>
<name>G0MCW5_CAEBE</name>
<dbReference type="InterPro" id="IPR009057">
    <property type="entry name" value="Homeodomain-like_sf"/>
</dbReference>
<dbReference type="HOGENOM" id="CLU_485044_0_0_1"/>
<dbReference type="InterPro" id="IPR001356">
    <property type="entry name" value="HD"/>
</dbReference>
<dbReference type="GO" id="GO:0005634">
    <property type="term" value="C:nucleus"/>
    <property type="evidence" value="ECO:0007669"/>
    <property type="project" value="UniProtKB-SubCell"/>
</dbReference>
<feature type="compositionally biased region" description="Polar residues" evidence="4">
    <location>
        <begin position="34"/>
        <end position="46"/>
    </location>
</feature>
<dbReference type="Pfam" id="PF00046">
    <property type="entry name" value="Homeodomain"/>
    <property type="match status" value="1"/>
</dbReference>
<evidence type="ECO:0000259" key="5">
    <source>
        <dbReference type="PROSITE" id="PS50071"/>
    </source>
</evidence>
<sequence>MSNQPLTSAAYYQKLRWTDSEESNSDDEDRGRMATSTREIPVQNGSAEGADFSEPTDGSGSDNDEVETPPQRRGRGRPRKYGVKIQDGSDLSALYHSRLGEENSSDNDEAVEQKRRPGRPRKDEVKSRTQLLARSKGVQFTKKPKAKPTAGCFDFPPTGEGSDSGEEEEDESSQPQIRSKKGRFAKKPKAKAFSPDASLQEGEDISEDNGSDVEEEEHRSHLQTRYKGRFLKKFSSRARGSDDSDDEEVRQPPKKKKVEVLTDEQIKSRKRQNELKKKKKAQWDAAEALQATRDLEHNAKRERPLNRYVLERPPPPSASESDEEPKAPPPPPTEAELAARQAAKQERHRLYEEGKAKRQQKLAKKRETERIRRLFPSTPRTGPPPNNGMFAVESRRLLEKEEKSGFKHVAHRIQKKEETDSEEDDLSENDEPKSRYHSAKILVILEDEFKNAQYLDVKTTRRLARITKLKSRQISDWFANTRRKVQRKFKNGKIAELPKQMKALEELNKERKERGEHLKMRDPEESDEEEDEEDYEDDDESSGDDMEEEPEVDERFEAVESERAARIRQIDHLSTVGYPVFPAPKASQTNQNGGP</sequence>
<feature type="compositionally biased region" description="Basic and acidic residues" evidence="4">
    <location>
        <begin position="553"/>
        <end position="571"/>
    </location>
</feature>
<evidence type="ECO:0000256" key="1">
    <source>
        <dbReference type="ARBA" id="ARBA00004123"/>
    </source>
</evidence>
<proteinExistence type="predicted"/>
<feature type="compositionally biased region" description="Polar residues" evidence="4">
    <location>
        <begin position="586"/>
        <end position="595"/>
    </location>
</feature>
<organism evidence="7">
    <name type="scientific">Caenorhabditis brenneri</name>
    <name type="common">Nematode worm</name>
    <dbReference type="NCBI Taxonomy" id="135651"/>
    <lineage>
        <taxon>Eukaryota</taxon>
        <taxon>Metazoa</taxon>
        <taxon>Ecdysozoa</taxon>
        <taxon>Nematoda</taxon>
        <taxon>Chromadorea</taxon>
        <taxon>Rhabditida</taxon>
        <taxon>Rhabditina</taxon>
        <taxon>Rhabditomorpha</taxon>
        <taxon>Rhabditoidea</taxon>
        <taxon>Rhabditidae</taxon>
        <taxon>Peloderinae</taxon>
        <taxon>Caenorhabditis</taxon>
    </lineage>
</organism>
<dbReference type="Proteomes" id="UP000008068">
    <property type="component" value="Unassembled WGS sequence"/>
</dbReference>
<feature type="region of interest" description="Disordered" evidence="4">
    <location>
        <begin position="1"/>
        <end position="435"/>
    </location>
</feature>
<keyword evidence="2 3" id="KW-0539">Nucleus</keyword>